<dbReference type="EMBL" id="VMNX01000150">
    <property type="protein sequence ID" value="MPY52701.1"/>
    <property type="molecule type" value="Genomic_DNA"/>
</dbReference>
<feature type="compositionally biased region" description="Low complexity" evidence="1">
    <location>
        <begin position="109"/>
        <end position="118"/>
    </location>
</feature>
<proteinExistence type="predicted"/>
<gene>
    <name evidence="2" type="ORF">FPZ41_30710</name>
</gene>
<protein>
    <submittedName>
        <fullName evidence="2">Uncharacterized protein</fullName>
    </submittedName>
</protein>
<keyword evidence="3" id="KW-1185">Reference proteome</keyword>
<comment type="caution">
    <text evidence="2">The sequence shown here is derived from an EMBL/GenBank/DDBJ whole genome shotgun (WGS) entry which is preliminary data.</text>
</comment>
<name>A0A5N8WZB2_9ACTN</name>
<sequence>MSGEVDAADGELRDVPQPSCGAGRRRRPFREGPAVGDGPGAARVAFLCPEHSEGLPEWAGTDAHADQDSMPCGTVLDFRPTEQLLQSHVALGRGPAGEPHHRHDAYNGPSSSTSPSCSRVRGAVPPPLSPIVMFGTIPAGAGMVPTPRRRPPWSCAAPRGRGDGPLKPARFTEPESARSRRRAYTLPIVVPAGEPIVRAN</sequence>
<feature type="region of interest" description="Disordered" evidence="1">
    <location>
        <begin position="142"/>
        <end position="180"/>
    </location>
</feature>
<dbReference type="AlphaFoldDB" id="A0A5N8WZB2"/>
<feature type="region of interest" description="Disordered" evidence="1">
    <location>
        <begin position="1"/>
        <end position="38"/>
    </location>
</feature>
<feature type="region of interest" description="Disordered" evidence="1">
    <location>
        <begin position="92"/>
        <end position="122"/>
    </location>
</feature>
<organism evidence="2 3">
    <name type="scientific">Streptomyces acidicola</name>
    <dbReference type="NCBI Taxonomy" id="2596892"/>
    <lineage>
        <taxon>Bacteria</taxon>
        <taxon>Bacillati</taxon>
        <taxon>Actinomycetota</taxon>
        <taxon>Actinomycetes</taxon>
        <taxon>Kitasatosporales</taxon>
        <taxon>Streptomycetaceae</taxon>
        <taxon>Streptomyces</taxon>
    </lineage>
</organism>
<reference evidence="2 3" key="1">
    <citation type="submission" date="2019-09" db="EMBL/GenBank/DDBJ databases">
        <authorList>
            <person name="Duangmal K."/>
            <person name="Teo W.F.A."/>
            <person name="Lipun K."/>
        </authorList>
    </citation>
    <scope>NUCLEOTIDE SEQUENCE [LARGE SCALE GENOMIC DNA]</scope>
    <source>
        <strain evidence="2 3">K1PN6</strain>
    </source>
</reference>
<evidence type="ECO:0000256" key="1">
    <source>
        <dbReference type="SAM" id="MobiDB-lite"/>
    </source>
</evidence>
<evidence type="ECO:0000313" key="2">
    <source>
        <dbReference type="EMBL" id="MPY52701.1"/>
    </source>
</evidence>
<feature type="compositionally biased region" description="Basic and acidic residues" evidence="1">
    <location>
        <begin position="160"/>
        <end position="178"/>
    </location>
</feature>
<evidence type="ECO:0000313" key="3">
    <source>
        <dbReference type="Proteomes" id="UP000373149"/>
    </source>
</evidence>
<accession>A0A5N8WZB2</accession>
<dbReference type="Proteomes" id="UP000373149">
    <property type="component" value="Unassembled WGS sequence"/>
</dbReference>